<evidence type="ECO:0000259" key="2">
    <source>
        <dbReference type="Pfam" id="PF03807"/>
    </source>
</evidence>
<evidence type="ECO:0000256" key="1">
    <source>
        <dbReference type="SAM" id="MobiDB-lite"/>
    </source>
</evidence>
<accession>A0A9D2LE10</accession>
<dbReference type="AlphaFoldDB" id="A0A9D2LE10"/>
<feature type="region of interest" description="Disordered" evidence="1">
    <location>
        <begin position="172"/>
        <end position="223"/>
    </location>
</feature>
<organism evidence="4 5">
    <name type="scientific">Candidatus Brachybacterium merdavium</name>
    <dbReference type="NCBI Taxonomy" id="2838513"/>
    <lineage>
        <taxon>Bacteria</taxon>
        <taxon>Bacillati</taxon>
        <taxon>Actinomycetota</taxon>
        <taxon>Actinomycetes</taxon>
        <taxon>Micrococcales</taxon>
        <taxon>Dermabacteraceae</taxon>
        <taxon>Brachybacterium</taxon>
    </lineage>
</organism>
<dbReference type="Gene3D" id="3.40.50.720">
    <property type="entry name" value="NAD(P)-binding Rossmann-like Domain"/>
    <property type="match status" value="1"/>
</dbReference>
<evidence type="ECO:0000259" key="3">
    <source>
        <dbReference type="Pfam" id="PF13454"/>
    </source>
</evidence>
<feature type="domain" description="Pyrroline-5-carboxylate reductase catalytic N-terminal" evidence="2">
    <location>
        <begin position="695"/>
        <end position="780"/>
    </location>
</feature>
<dbReference type="Pfam" id="PF13454">
    <property type="entry name" value="NAD_binding_9"/>
    <property type="match status" value="1"/>
</dbReference>
<dbReference type="InterPro" id="IPR036291">
    <property type="entry name" value="NAD(P)-bd_dom_sf"/>
</dbReference>
<dbReference type="EMBL" id="DWZH01000079">
    <property type="protein sequence ID" value="HJB10844.1"/>
    <property type="molecule type" value="Genomic_DNA"/>
</dbReference>
<protein>
    <submittedName>
        <fullName evidence="4">FAD/NAD(P)-binding protein</fullName>
    </submittedName>
</protein>
<gene>
    <name evidence="4" type="ORF">H9786_10015</name>
</gene>
<feature type="region of interest" description="Disordered" evidence="1">
    <location>
        <begin position="569"/>
        <end position="588"/>
    </location>
</feature>
<evidence type="ECO:0000313" key="5">
    <source>
        <dbReference type="Proteomes" id="UP000823823"/>
    </source>
</evidence>
<proteinExistence type="predicted"/>
<feature type="region of interest" description="Disordered" evidence="1">
    <location>
        <begin position="657"/>
        <end position="695"/>
    </location>
</feature>
<comment type="caution">
    <text evidence="4">The sequence shown here is derived from an EMBL/GenBank/DDBJ whole genome shotgun (WGS) entry which is preliminary data.</text>
</comment>
<reference evidence="4" key="2">
    <citation type="submission" date="2021-04" db="EMBL/GenBank/DDBJ databases">
        <authorList>
            <person name="Gilroy R."/>
        </authorList>
    </citation>
    <scope>NUCLEOTIDE SEQUENCE</scope>
    <source>
        <strain evidence="4">ChiHjej13B12-24818</strain>
    </source>
</reference>
<dbReference type="Pfam" id="PF03807">
    <property type="entry name" value="F420_oxidored"/>
    <property type="match status" value="1"/>
</dbReference>
<feature type="compositionally biased region" description="Basic and acidic residues" evidence="1">
    <location>
        <begin position="665"/>
        <end position="676"/>
    </location>
</feature>
<dbReference type="InterPro" id="IPR052189">
    <property type="entry name" value="L-asp_N-monooxygenase_NS-form"/>
</dbReference>
<evidence type="ECO:0000313" key="4">
    <source>
        <dbReference type="EMBL" id="HJB10844.1"/>
    </source>
</evidence>
<dbReference type="PANTHER" id="PTHR40254:SF1">
    <property type="entry name" value="BLR0577 PROTEIN"/>
    <property type="match status" value="1"/>
</dbReference>
<dbReference type="InterPro" id="IPR038732">
    <property type="entry name" value="HpyO/CreE_NAD-binding"/>
</dbReference>
<reference evidence="4" key="1">
    <citation type="journal article" date="2021" name="PeerJ">
        <title>Extensive microbial diversity within the chicken gut microbiome revealed by metagenomics and culture.</title>
        <authorList>
            <person name="Gilroy R."/>
            <person name="Ravi A."/>
            <person name="Getino M."/>
            <person name="Pursley I."/>
            <person name="Horton D.L."/>
            <person name="Alikhan N.F."/>
            <person name="Baker D."/>
            <person name="Gharbi K."/>
            <person name="Hall N."/>
            <person name="Watson M."/>
            <person name="Adriaenssens E.M."/>
            <person name="Foster-Nyarko E."/>
            <person name="Jarju S."/>
            <person name="Secka A."/>
            <person name="Antonio M."/>
            <person name="Oren A."/>
            <person name="Chaudhuri R.R."/>
            <person name="La Ragione R."/>
            <person name="Hildebrand F."/>
            <person name="Pallen M.J."/>
        </authorList>
    </citation>
    <scope>NUCLEOTIDE SEQUENCE</scope>
    <source>
        <strain evidence="4">ChiHjej13B12-24818</strain>
    </source>
</reference>
<name>A0A9D2LE10_9MICO</name>
<dbReference type="Proteomes" id="UP000823823">
    <property type="component" value="Unassembled WGS sequence"/>
</dbReference>
<feature type="domain" description="FAD-dependent urate hydroxylase HpyO/Asp monooxygenase CreE-like FAD/NAD(P)-binding" evidence="3">
    <location>
        <begin position="13"/>
        <end position="172"/>
    </location>
</feature>
<dbReference type="SUPFAM" id="SSF51735">
    <property type="entry name" value="NAD(P)-binding Rossmann-fold domains"/>
    <property type="match status" value="1"/>
</dbReference>
<sequence length="911" mass="95977">MSTPSGAAAVRLAIIGGGPRAIGVLERVAAHVALPGPAAALRARPLHIDVIDPHMPGSGRIWRADESPLLLMNSRAQDVTMFTDESVRCAGPVRPGPSLAEWAAEIRAGRLTAPTAGTQRLREIEELTADDFASRRVQALYLEWCFGQVLAALPSTVQVTVHRAYASAIHDLGATGPDEGHGPDQGRGPGQGHGPALPAEPRRQKNGPGRSEGHGDGPWQVDLENRDPLHADLVLLAAGHTDARPDAERHELAAFARRHGLTYVGPAQAADADIAALAPGQEVIVRGMGLGLIDLMALLTEGRGGRFEPDPVPGMPGRLRYLPSGLEPVLRLGSRRGVPYHSKVDDEGRPAGPRDLAHVTDEQLRAREDADGRLDFRQDVVPLIAAEISRAVPSAPRAAPGEELLAWLDDPLGWLDGQAGPRGTRDAVVRHIENDLRSRTTGDTTEARALFQVLLRISGALVDLLPASRLRGGAHSAYPRWWHSLFSFVDSGPPPHRLNQLLALERAGVVGFLGPRTRVSAEAGADGNARFVARGGGGVRVTAGALLDAFLPHRTLADSANPLLRSLVTPGGTADSASRPIGREAREAPGRLEIDAEQRVVAPDGSSYRSLWATGPWTSELPVGAFARPRTNAACFRRNDAVAADLLTEVTAGRATAVAAASPDRAARPASRDRAPRPTGPDRAASPDRVPRAPRIGILGPGKLGTAIARTALRGGLEVQIASRRHDEELPARIPGAAQARPRDLAARCDIVILAVPLHVALALDPVTVHGAVVVDLTNPWGPADAEALAAARRRLAAAVPDSGSLSTSELLAAHLEGASVVKTLNHIGYHDIEDAGRPAGDPERRAIAAATDGPRAEQLVTTLLGRMGFDAVQLGSLAEGRHLEPGAGLFGGWATRAELEARQLVTVRAA</sequence>
<dbReference type="PANTHER" id="PTHR40254">
    <property type="entry name" value="BLR0577 PROTEIN"/>
    <property type="match status" value="1"/>
</dbReference>
<dbReference type="InterPro" id="IPR028939">
    <property type="entry name" value="P5C_Rdtase_cat_N"/>
</dbReference>